<reference evidence="1 2" key="1">
    <citation type="submission" date="2016-07" db="EMBL/GenBank/DDBJ databases">
        <title>Pervasive Adenine N6-methylation of Active Genes in Fungi.</title>
        <authorList>
            <consortium name="DOE Joint Genome Institute"/>
            <person name="Mondo S.J."/>
            <person name="Dannebaum R.O."/>
            <person name="Kuo R.C."/>
            <person name="Labutti K."/>
            <person name="Haridas S."/>
            <person name="Kuo A."/>
            <person name="Salamov A."/>
            <person name="Ahrendt S.R."/>
            <person name="Lipzen A."/>
            <person name="Sullivan W."/>
            <person name="Andreopoulos W.B."/>
            <person name="Clum A."/>
            <person name="Lindquist E."/>
            <person name="Daum C."/>
            <person name="Ramamoorthy G.K."/>
            <person name="Gryganskyi A."/>
            <person name="Culley D."/>
            <person name="Magnuson J.K."/>
            <person name="James T.Y."/>
            <person name="O'Malley M.A."/>
            <person name="Stajich J.E."/>
            <person name="Spatafora J.W."/>
            <person name="Visel A."/>
            <person name="Grigoriev I.V."/>
        </authorList>
    </citation>
    <scope>NUCLEOTIDE SEQUENCE [LARGE SCALE GENOMIC DNA]</scope>
    <source>
        <strain evidence="1 2">JEL800</strain>
    </source>
</reference>
<dbReference type="Proteomes" id="UP000193642">
    <property type="component" value="Unassembled WGS sequence"/>
</dbReference>
<evidence type="ECO:0000313" key="1">
    <source>
        <dbReference type="EMBL" id="ORY26391.1"/>
    </source>
</evidence>
<feature type="non-terminal residue" evidence="1">
    <location>
        <position position="54"/>
    </location>
</feature>
<dbReference type="EMBL" id="MCGO01000114">
    <property type="protein sequence ID" value="ORY26391.1"/>
    <property type="molecule type" value="Genomic_DNA"/>
</dbReference>
<accession>A0A1Y2AUZ4</accession>
<comment type="caution">
    <text evidence="1">The sequence shown here is derived from an EMBL/GenBank/DDBJ whole genome shotgun (WGS) entry which is preliminary data.</text>
</comment>
<sequence>MHQIQKFGCVLSSNKCLRQRLRQSNQSTTAIHPRSYAPYSLQGIAQIPTLFNGS</sequence>
<name>A0A1Y2AUZ4_9FUNG</name>
<protein>
    <submittedName>
        <fullName evidence="1">Uncharacterized protein</fullName>
    </submittedName>
</protein>
<proteinExistence type="predicted"/>
<dbReference type="AlphaFoldDB" id="A0A1Y2AUZ4"/>
<organism evidence="1 2">
    <name type="scientific">Rhizoclosmatium globosum</name>
    <dbReference type="NCBI Taxonomy" id="329046"/>
    <lineage>
        <taxon>Eukaryota</taxon>
        <taxon>Fungi</taxon>
        <taxon>Fungi incertae sedis</taxon>
        <taxon>Chytridiomycota</taxon>
        <taxon>Chytridiomycota incertae sedis</taxon>
        <taxon>Chytridiomycetes</taxon>
        <taxon>Chytridiales</taxon>
        <taxon>Chytriomycetaceae</taxon>
        <taxon>Rhizoclosmatium</taxon>
    </lineage>
</organism>
<evidence type="ECO:0000313" key="2">
    <source>
        <dbReference type="Proteomes" id="UP000193642"/>
    </source>
</evidence>
<gene>
    <name evidence="1" type="ORF">BCR33DRAFT_726258</name>
</gene>
<keyword evidence="2" id="KW-1185">Reference proteome</keyword>